<dbReference type="InterPro" id="IPR036390">
    <property type="entry name" value="WH_DNA-bd_sf"/>
</dbReference>
<dbReference type="InterPro" id="IPR007560">
    <property type="entry name" value="Restrct_endonuc_IV_Mrr"/>
</dbReference>
<feature type="domain" description="Restriction endonuclease type IV Mrr" evidence="1">
    <location>
        <begin position="39"/>
        <end position="152"/>
    </location>
</feature>
<gene>
    <name evidence="2" type="ORF">bsdE14_25460</name>
</gene>
<accession>A0ABQ5N7G3</accession>
<dbReference type="Gene3D" id="1.10.10.10">
    <property type="entry name" value="Winged helix-like DNA-binding domain superfamily/Winged helix DNA-binding domain"/>
    <property type="match status" value="1"/>
</dbReference>
<comment type="caution">
    <text evidence="2">The sequence shown here is derived from an EMBL/GenBank/DDBJ whole genome shotgun (WGS) entry which is preliminary data.</text>
</comment>
<evidence type="ECO:0000259" key="1">
    <source>
        <dbReference type="Pfam" id="PF04471"/>
    </source>
</evidence>
<evidence type="ECO:0000313" key="2">
    <source>
        <dbReference type="EMBL" id="GLC31136.1"/>
    </source>
</evidence>
<dbReference type="Pfam" id="PF04471">
    <property type="entry name" value="Mrr_cat"/>
    <property type="match status" value="1"/>
</dbReference>
<protein>
    <recommendedName>
        <fullName evidence="1">Restriction endonuclease type IV Mrr domain-containing protein</fullName>
    </recommendedName>
</protein>
<organism evidence="2 3">
    <name type="scientific">Clostridium omnivorum</name>
    <dbReference type="NCBI Taxonomy" id="1604902"/>
    <lineage>
        <taxon>Bacteria</taxon>
        <taxon>Bacillati</taxon>
        <taxon>Bacillota</taxon>
        <taxon>Clostridia</taxon>
        <taxon>Eubacteriales</taxon>
        <taxon>Clostridiaceae</taxon>
        <taxon>Clostridium</taxon>
    </lineage>
</organism>
<dbReference type="InterPro" id="IPR036388">
    <property type="entry name" value="WH-like_DNA-bd_sf"/>
</dbReference>
<dbReference type="SUPFAM" id="SSF46785">
    <property type="entry name" value="Winged helix' DNA-binding domain"/>
    <property type="match status" value="1"/>
</dbReference>
<reference evidence="2 3" key="1">
    <citation type="journal article" date="2024" name="Int. J. Syst. Evol. Microbiol.">
        <title>Clostridium omnivorum sp. nov., isolated from anoxic soil under the treatment of reductive soil disinfestation.</title>
        <authorList>
            <person name="Ueki A."/>
            <person name="Tonouchi A."/>
            <person name="Kaku N."/>
            <person name="Honma S."/>
            <person name="Ueki K."/>
        </authorList>
    </citation>
    <scope>NUCLEOTIDE SEQUENCE [LARGE SCALE GENOMIC DNA]</scope>
    <source>
        <strain evidence="2 3">E14</strain>
    </source>
</reference>
<keyword evidence="3" id="KW-1185">Reference proteome</keyword>
<dbReference type="Proteomes" id="UP001208567">
    <property type="component" value="Unassembled WGS sequence"/>
</dbReference>
<dbReference type="EMBL" id="BRXR01000001">
    <property type="protein sequence ID" value="GLC31136.1"/>
    <property type="molecule type" value="Genomic_DNA"/>
</dbReference>
<evidence type="ECO:0000313" key="3">
    <source>
        <dbReference type="Proteomes" id="UP001208567"/>
    </source>
</evidence>
<proteinExistence type="predicted"/>
<name>A0ABQ5N7G3_9CLOT</name>
<dbReference type="RefSeq" id="WP_264850414.1">
    <property type="nucleotide sequence ID" value="NZ_BRXR01000001.1"/>
</dbReference>
<sequence>MNDEEILKCLNDISEDEMIEKVIIPLYEKKFSKRFYDIEFTGKDKKEDQGIDITYYEISPDTKAKEYFGIQVKQGDINTGKGANGIAAISVQAQQAFTKKIPNVKDKSSYYIKTYIILTTGDIKAKAREQIVDQFKDKNFRFIDGKTLAEWIKATYLSEFMSKFNIEDEDDEVDEDESPIESIISFLEDEFKKDIKEIRASFRALDSCKCKIVRELMIKSPLKAFAIAKNIGMAKSSIEHELDELVREDVLEVDEDGYYVKYGNLGNWSAVLQGAELRINQLGYDSEIEIWQIVDGIFC</sequence>